<comment type="function">
    <text evidence="6 9">Catalyzes cyclization of the linear tetrapyrrole, hydroxymethylbilane, to the macrocyclic uroporphyrinogen III.</text>
</comment>
<evidence type="ECO:0000256" key="4">
    <source>
        <dbReference type="ARBA" id="ARBA00023239"/>
    </source>
</evidence>
<comment type="pathway">
    <text evidence="1 9">Porphyrin-containing compound metabolism; protoporphyrin-IX biosynthesis; coproporphyrinogen-III from 5-aminolevulinate: step 3/4.</text>
</comment>
<dbReference type="GO" id="GO:0006782">
    <property type="term" value="P:protoporphyrinogen IX biosynthetic process"/>
    <property type="evidence" value="ECO:0007669"/>
    <property type="project" value="UniProtKB-UniRule"/>
</dbReference>
<dbReference type="EC" id="4.2.1.75" evidence="3 9"/>
<sequence>MNKLLLTKAHLTEAEKSQLQALGFEVIVQSFIHFEAVDFTLPVDRDFQWIFFSSPRAFDFFSKGVSSTILQEKKIACIGRKTAEHISNKGIACDFIGQRSGEVKTVAQDFKSLVKTDTVLFPISQRSNQSMQAELRENQIINLQVYTTLSKLIHLTTEADFLVFTSPSNAEAYLKQYTINPTQKIIAWGSTTKSYLESLNYTCLFTLEESSVESLAFELGQRPELLA</sequence>
<dbReference type="GO" id="GO:0004852">
    <property type="term" value="F:uroporphyrinogen-III synthase activity"/>
    <property type="evidence" value="ECO:0007669"/>
    <property type="project" value="UniProtKB-UniRule"/>
</dbReference>
<dbReference type="InterPro" id="IPR036108">
    <property type="entry name" value="4pyrrol_syn_uPrphyn_synt_sf"/>
</dbReference>
<evidence type="ECO:0000313" key="11">
    <source>
        <dbReference type="EMBL" id="SFT81723.1"/>
    </source>
</evidence>
<dbReference type="OrthoDB" id="1466968at2"/>
<evidence type="ECO:0000256" key="9">
    <source>
        <dbReference type="RuleBase" id="RU366031"/>
    </source>
</evidence>
<dbReference type="CDD" id="cd06578">
    <property type="entry name" value="HemD"/>
    <property type="match status" value="1"/>
</dbReference>
<dbReference type="STRING" id="477690.SAMN05216474_2515"/>
<dbReference type="Pfam" id="PF02602">
    <property type="entry name" value="HEM4"/>
    <property type="match status" value="1"/>
</dbReference>
<dbReference type="Proteomes" id="UP000236454">
    <property type="component" value="Unassembled WGS sequence"/>
</dbReference>
<dbReference type="EMBL" id="FPAS01000004">
    <property type="protein sequence ID" value="SFT81723.1"/>
    <property type="molecule type" value="Genomic_DNA"/>
</dbReference>
<gene>
    <name evidence="11" type="ORF">SAMN05216474_2515</name>
</gene>
<evidence type="ECO:0000313" key="12">
    <source>
        <dbReference type="Proteomes" id="UP000236454"/>
    </source>
</evidence>
<dbReference type="PANTHER" id="PTHR38042">
    <property type="entry name" value="UROPORPHYRINOGEN-III SYNTHASE, CHLOROPLASTIC"/>
    <property type="match status" value="1"/>
</dbReference>
<evidence type="ECO:0000256" key="2">
    <source>
        <dbReference type="ARBA" id="ARBA00008133"/>
    </source>
</evidence>
<proteinExistence type="inferred from homology"/>
<keyword evidence="12" id="KW-1185">Reference proteome</keyword>
<feature type="domain" description="Tetrapyrrole biosynthesis uroporphyrinogen III synthase" evidence="10">
    <location>
        <begin position="16"/>
        <end position="215"/>
    </location>
</feature>
<evidence type="ECO:0000256" key="1">
    <source>
        <dbReference type="ARBA" id="ARBA00004772"/>
    </source>
</evidence>
<dbReference type="InterPro" id="IPR039793">
    <property type="entry name" value="UROS/Hem4"/>
</dbReference>
<evidence type="ECO:0000259" key="10">
    <source>
        <dbReference type="Pfam" id="PF02602"/>
    </source>
</evidence>
<evidence type="ECO:0000256" key="5">
    <source>
        <dbReference type="ARBA" id="ARBA00023244"/>
    </source>
</evidence>
<dbReference type="PANTHER" id="PTHR38042:SF1">
    <property type="entry name" value="UROPORPHYRINOGEN-III SYNTHASE, CHLOROPLASTIC"/>
    <property type="match status" value="1"/>
</dbReference>
<evidence type="ECO:0000256" key="7">
    <source>
        <dbReference type="ARBA" id="ARBA00040167"/>
    </source>
</evidence>
<accession>A0A1I7B3E8</accession>
<reference evidence="11 12" key="1">
    <citation type="submission" date="2016-10" db="EMBL/GenBank/DDBJ databases">
        <authorList>
            <person name="de Groot N.N."/>
        </authorList>
    </citation>
    <scope>NUCLEOTIDE SEQUENCE [LARGE SCALE GENOMIC DNA]</scope>
    <source>
        <strain evidence="11 12">CGMCC 1.7005</strain>
    </source>
</reference>
<dbReference type="SUPFAM" id="SSF69618">
    <property type="entry name" value="HemD-like"/>
    <property type="match status" value="1"/>
</dbReference>
<organism evidence="11 12">
    <name type="scientific">Lishizhenia tianjinensis</name>
    <dbReference type="NCBI Taxonomy" id="477690"/>
    <lineage>
        <taxon>Bacteria</taxon>
        <taxon>Pseudomonadati</taxon>
        <taxon>Bacteroidota</taxon>
        <taxon>Flavobacteriia</taxon>
        <taxon>Flavobacteriales</taxon>
        <taxon>Crocinitomicaceae</taxon>
        <taxon>Lishizhenia</taxon>
    </lineage>
</organism>
<keyword evidence="5 9" id="KW-0627">Porphyrin biosynthesis</keyword>
<keyword evidence="4 9" id="KW-0456">Lyase</keyword>
<dbReference type="GO" id="GO:0006780">
    <property type="term" value="P:uroporphyrinogen III biosynthetic process"/>
    <property type="evidence" value="ECO:0007669"/>
    <property type="project" value="UniProtKB-UniRule"/>
</dbReference>
<evidence type="ECO:0000256" key="3">
    <source>
        <dbReference type="ARBA" id="ARBA00013109"/>
    </source>
</evidence>
<evidence type="ECO:0000256" key="6">
    <source>
        <dbReference type="ARBA" id="ARBA00037589"/>
    </source>
</evidence>
<dbReference type="InterPro" id="IPR003754">
    <property type="entry name" value="4pyrrol_synth_uPrphyn_synth"/>
</dbReference>
<dbReference type="RefSeq" id="WP_090250715.1">
    <property type="nucleotide sequence ID" value="NZ_FPAS01000004.1"/>
</dbReference>
<dbReference type="Gene3D" id="3.40.50.10090">
    <property type="match status" value="2"/>
</dbReference>
<evidence type="ECO:0000256" key="8">
    <source>
        <dbReference type="ARBA" id="ARBA00048617"/>
    </source>
</evidence>
<protein>
    <recommendedName>
        <fullName evidence="7 9">Uroporphyrinogen-III synthase</fullName>
        <ecNumber evidence="3 9">4.2.1.75</ecNumber>
    </recommendedName>
</protein>
<comment type="similarity">
    <text evidence="2 9">Belongs to the uroporphyrinogen-III synthase family.</text>
</comment>
<comment type="catalytic activity">
    <reaction evidence="8 9">
        <text>hydroxymethylbilane = uroporphyrinogen III + H2O</text>
        <dbReference type="Rhea" id="RHEA:18965"/>
        <dbReference type="ChEBI" id="CHEBI:15377"/>
        <dbReference type="ChEBI" id="CHEBI:57308"/>
        <dbReference type="ChEBI" id="CHEBI:57845"/>
        <dbReference type="EC" id="4.2.1.75"/>
    </reaction>
</comment>
<name>A0A1I7B3E8_9FLAO</name>
<dbReference type="AlphaFoldDB" id="A0A1I7B3E8"/>